<reference evidence="4 5" key="1">
    <citation type="journal article" date="2023" name="Sci. Data">
        <title>Genome assembly of the Korean intertidal mud-creeper Batillaria attramentaria.</title>
        <authorList>
            <person name="Patra A.K."/>
            <person name="Ho P.T."/>
            <person name="Jun S."/>
            <person name="Lee S.J."/>
            <person name="Kim Y."/>
            <person name="Won Y.J."/>
        </authorList>
    </citation>
    <scope>NUCLEOTIDE SEQUENCE [LARGE SCALE GENOMIC DNA]</scope>
    <source>
        <strain evidence="4">Wonlab-2016</strain>
    </source>
</reference>
<evidence type="ECO:0000256" key="3">
    <source>
        <dbReference type="SAM" id="MobiDB-lite"/>
    </source>
</evidence>
<dbReference type="EMBL" id="JACVVK020000171">
    <property type="protein sequence ID" value="KAK7486956.1"/>
    <property type="molecule type" value="Genomic_DNA"/>
</dbReference>
<feature type="region of interest" description="Disordered" evidence="3">
    <location>
        <begin position="617"/>
        <end position="640"/>
    </location>
</feature>
<feature type="compositionally biased region" description="Basic and acidic residues" evidence="3">
    <location>
        <begin position="402"/>
        <end position="417"/>
    </location>
</feature>
<name>A0ABD0KIB9_9CAEN</name>
<feature type="compositionally biased region" description="Polar residues" evidence="3">
    <location>
        <begin position="747"/>
        <end position="792"/>
    </location>
</feature>
<dbReference type="AlphaFoldDB" id="A0ABD0KIB9"/>
<dbReference type="GO" id="GO:0003677">
    <property type="term" value="F:DNA binding"/>
    <property type="evidence" value="ECO:0007669"/>
    <property type="project" value="UniProtKB-KW"/>
</dbReference>
<feature type="region of interest" description="Disordered" evidence="3">
    <location>
        <begin position="374"/>
        <end position="417"/>
    </location>
</feature>
<feature type="region of interest" description="Disordered" evidence="3">
    <location>
        <begin position="816"/>
        <end position="845"/>
    </location>
</feature>
<feature type="compositionally biased region" description="Basic and acidic residues" evidence="3">
    <location>
        <begin position="9"/>
        <end position="21"/>
    </location>
</feature>
<evidence type="ECO:0000313" key="5">
    <source>
        <dbReference type="Proteomes" id="UP001519460"/>
    </source>
</evidence>
<organism evidence="4 5">
    <name type="scientific">Batillaria attramentaria</name>
    <dbReference type="NCBI Taxonomy" id="370345"/>
    <lineage>
        <taxon>Eukaryota</taxon>
        <taxon>Metazoa</taxon>
        <taxon>Spiralia</taxon>
        <taxon>Lophotrochozoa</taxon>
        <taxon>Mollusca</taxon>
        <taxon>Gastropoda</taxon>
        <taxon>Caenogastropoda</taxon>
        <taxon>Sorbeoconcha</taxon>
        <taxon>Cerithioidea</taxon>
        <taxon>Batillariidae</taxon>
        <taxon>Batillaria</taxon>
    </lineage>
</organism>
<keyword evidence="1" id="KW-0238">DNA-binding</keyword>
<keyword evidence="2" id="KW-0539">Nucleus</keyword>
<feature type="region of interest" description="Disordered" evidence="3">
    <location>
        <begin position="747"/>
        <end position="794"/>
    </location>
</feature>
<dbReference type="InterPro" id="IPR055315">
    <property type="entry name" value="Cramped-like"/>
</dbReference>
<feature type="region of interest" description="Disordered" evidence="3">
    <location>
        <begin position="278"/>
        <end position="318"/>
    </location>
</feature>
<accession>A0ABD0KIB9</accession>
<evidence type="ECO:0000313" key="4">
    <source>
        <dbReference type="EMBL" id="KAK7486956.1"/>
    </source>
</evidence>
<evidence type="ECO:0000256" key="1">
    <source>
        <dbReference type="ARBA" id="ARBA00023125"/>
    </source>
</evidence>
<comment type="caution">
    <text evidence="4">The sequence shown here is derived from an EMBL/GenBank/DDBJ whole genome shotgun (WGS) entry which is preliminary data.</text>
</comment>
<feature type="region of interest" description="Disordered" evidence="3">
    <location>
        <begin position="1"/>
        <end position="21"/>
    </location>
</feature>
<dbReference type="PANTHER" id="PTHR21677">
    <property type="entry name" value="CRAMPED PROTEIN"/>
    <property type="match status" value="1"/>
</dbReference>
<sequence>MPLSKRRKLSLDEQDGKDSTRNSKFEQDAFFEGLFEYGKDFDAIQSLIYHRSKKRGIDASLIKRKEQVRHMYYRTWQKIVKHVHMDEEVKKETQELYGLVNYAVFRKTFKSLNERSAVHLNELIHTGVSKVKKVAYGKRKKNITKCLRTPICNALKKLNNIEETKEEILEIPQQVTVEITPRNSAGWLRVHNMSQNPRVRFHLSANRSLASIIEHLRKKWKSVDDRVRCEIGGEEDESEELVIFPHHSYTLNPVTIAAQRATSVDMIALSSYRENILDSPGAGGKTSRRSVDDPKPFSDNSSDAEAIEAPIDPPKPRRVGVRVNLFQKTSEPFSSCDDENAMFPDIPLSSSPLKDMSCADTNVKLKCSLLTADSSSEDHVTSTSNCDNENQRPGTPVLDASPHSKDKRELRDEERETDMRQLIDTAVKGFTRESCKLVTLAQLSLMLERTSHIRLEYEWKPKRLVNAAGGGGACVSSVQEKEPVVNMLRRLANLATLEYRDMTQRAKVAAGGRMSQCTLCGHQLERPTVSRRKTTSDVSTETEPLTLESVETLIPGAGSILRPTKLNSNGTIVGMSTNFVDKESLTPDRDGVFRVPMPLPVPVVRCSGQQRMSTQPAFSQLIRPPEPQPAKNFMVPRKRKQQRKPIIVQRTILPKMPTGQMILLPQNLPSDKIEQNIPQSTTITPVTSVATSAGVAVAPVSGPVMATLTPVTVTAPATVTSVDQLQTVPSVAVSEVLSDSTSDLFASNISMPGNAVTSTPTKSAQQLTQNSTSPPSLSSFLDISLPAPSNQGPDAGDKFLDMVLVNGNTGFTGLLKSPAKQGHVPDSAVNNNSLSTPPHSPRVSPLKMGAETQWLGGDEFDFQAADISLGSLLDTPIKKSDAGDSSQVGALIATSVSATTAAFIPAPPSLFGESSQDSLVAKLDVDTALQSVMTESSIDYSTKFERLAAHLADNTDSAQTGI</sequence>
<protein>
    <recommendedName>
        <fullName evidence="6">Protein cramped</fullName>
    </recommendedName>
</protein>
<proteinExistence type="predicted"/>
<feature type="compositionally biased region" description="Polar residues" evidence="3">
    <location>
        <begin position="828"/>
        <end position="837"/>
    </location>
</feature>
<keyword evidence="5" id="KW-1185">Reference proteome</keyword>
<feature type="compositionally biased region" description="Polar residues" evidence="3">
    <location>
        <begin position="381"/>
        <end position="393"/>
    </location>
</feature>
<dbReference type="Proteomes" id="UP001519460">
    <property type="component" value="Unassembled WGS sequence"/>
</dbReference>
<gene>
    <name evidence="4" type="ORF">BaRGS_00021772</name>
</gene>
<evidence type="ECO:0008006" key="6">
    <source>
        <dbReference type="Google" id="ProtNLM"/>
    </source>
</evidence>
<dbReference type="PANTHER" id="PTHR21677:SF1">
    <property type="entry name" value="PROTEIN CRAMPED-LIKE"/>
    <property type="match status" value="1"/>
</dbReference>
<evidence type="ECO:0000256" key="2">
    <source>
        <dbReference type="ARBA" id="ARBA00023242"/>
    </source>
</evidence>